<dbReference type="OrthoDB" id="9813051at2"/>
<dbReference type="NCBIfam" id="TIGR01906">
    <property type="entry name" value="integ_TIGR01906"/>
    <property type="match status" value="1"/>
</dbReference>
<feature type="transmembrane region" description="Helical" evidence="1">
    <location>
        <begin position="135"/>
        <end position="156"/>
    </location>
</feature>
<protein>
    <submittedName>
        <fullName evidence="2">TIGR01906 family membrane protein</fullName>
    </submittedName>
</protein>
<proteinExistence type="predicted"/>
<dbReference type="EMBL" id="WBZB01000004">
    <property type="protein sequence ID" value="KAB3533180.1"/>
    <property type="molecule type" value="Genomic_DNA"/>
</dbReference>
<name>A0A833HRI3_9FIRM</name>
<evidence type="ECO:0000313" key="3">
    <source>
        <dbReference type="Proteomes" id="UP000465601"/>
    </source>
</evidence>
<comment type="caution">
    <text evidence="2">The sequence shown here is derived from an EMBL/GenBank/DDBJ whole genome shotgun (WGS) entry which is preliminary data.</text>
</comment>
<keyword evidence="1" id="KW-0812">Transmembrane</keyword>
<feature type="transmembrane region" description="Helical" evidence="1">
    <location>
        <begin position="197"/>
        <end position="218"/>
    </location>
</feature>
<keyword evidence="3" id="KW-1185">Reference proteome</keyword>
<dbReference type="Pfam" id="PF07314">
    <property type="entry name" value="Lit"/>
    <property type="match status" value="1"/>
</dbReference>
<accession>A0A833HRI3</accession>
<evidence type="ECO:0000313" key="2">
    <source>
        <dbReference type="EMBL" id="KAB3533180.1"/>
    </source>
</evidence>
<feature type="transmembrane region" description="Helical" evidence="1">
    <location>
        <begin position="106"/>
        <end position="123"/>
    </location>
</feature>
<sequence length="238" mass="28009">MKSKFLYLIIGILLSIILLLTSVEVIAFNMNHYRSSYEKYNISSETGMDLENYQFVVKDLLSYLRNEKAVLNTRAIVRGEEIEIFGEREKLHMIDVKELFIKGRDIRNIGLIVLVLMVITLLKKDRRWKRNFSRTMFYTAIVNILLLALFSGLIYFDFNKYFTYFHLIFFDNDLWILDPQTDILIQMVPEAFFYNTAIKIISIFIASISILAVTGCFLRRKFKNIPFKATVKEEEVSC</sequence>
<keyword evidence="1" id="KW-0472">Membrane</keyword>
<dbReference type="RefSeq" id="WP_151864505.1">
    <property type="nucleotide sequence ID" value="NZ_WBZB01000004.1"/>
</dbReference>
<feature type="transmembrane region" description="Helical" evidence="1">
    <location>
        <begin position="5"/>
        <end position="28"/>
    </location>
</feature>
<keyword evidence="1" id="KW-1133">Transmembrane helix</keyword>
<dbReference type="InterPro" id="IPR010178">
    <property type="entry name" value="Lit"/>
</dbReference>
<dbReference type="Proteomes" id="UP000465601">
    <property type="component" value="Unassembled WGS sequence"/>
</dbReference>
<dbReference type="AlphaFoldDB" id="A0A833HRI3"/>
<evidence type="ECO:0000256" key="1">
    <source>
        <dbReference type="SAM" id="Phobius"/>
    </source>
</evidence>
<reference evidence="2 3" key="1">
    <citation type="submission" date="2019-10" db="EMBL/GenBank/DDBJ databases">
        <title>Alkaliphilus serpentinus sp. nov. and Alkaliphilus pronyensis sp. nov., two novel anaerobic alkaliphilic species isolated from the serpentinized-hosted hydrothermal field of the Prony Bay (New Caledonia).</title>
        <authorList>
            <person name="Postec A."/>
        </authorList>
    </citation>
    <scope>NUCLEOTIDE SEQUENCE [LARGE SCALE GENOMIC DNA]</scope>
    <source>
        <strain evidence="2 3">LacT</strain>
    </source>
</reference>
<gene>
    <name evidence="2" type="ORF">F8153_01130</name>
</gene>
<organism evidence="2 3">
    <name type="scientific">Alkaliphilus serpentinus</name>
    <dbReference type="NCBI Taxonomy" id="1482731"/>
    <lineage>
        <taxon>Bacteria</taxon>
        <taxon>Bacillati</taxon>
        <taxon>Bacillota</taxon>
        <taxon>Clostridia</taxon>
        <taxon>Peptostreptococcales</taxon>
        <taxon>Natronincolaceae</taxon>
        <taxon>Alkaliphilus</taxon>
    </lineage>
</organism>